<protein>
    <recommendedName>
        <fullName evidence="7">Nuclear pore complex protein</fullName>
    </recommendedName>
</protein>
<dbReference type="GO" id="GO:0017056">
    <property type="term" value="F:structural constituent of nuclear pore"/>
    <property type="evidence" value="ECO:0007669"/>
    <property type="project" value="UniProtKB-UniRule"/>
</dbReference>
<dbReference type="InterPro" id="IPR007252">
    <property type="entry name" value="Nup84/Nup107"/>
</dbReference>
<dbReference type="Proteomes" id="UP000054007">
    <property type="component" value="Unassembled WGS sequence"/>
</dbReference>
<evidence type="ECO:0000256" key="1">
    <source>
        <dbReference type="ARBA" id="ARBA00022448"/>
    </source>
</evidence>
<dbReference type="Gene3D" id="1.10.3450.20">
    <property type="match status" value="1"/>
</dbReference>
<dbReference type="EMBL" id="KN880495">
    <property type="protein sequence ID" value="KIY68807.1"/>
    <property type="molecule type" value="Genomic_DNA"/>
</dbReference>
<evidence type="ECO:0000256" key="2">
    <source>
        <dbReference type="ARBA" id="ARBA00022816"/>
    </source>
</evidence>
<dbReference type="AlphaFoldDB" id="A0A0D7BE48"/>
<gene>
    <name evidence="9" type="ORF">CYLTODRAFT_489434</name>
</gene>
<dbReference type="GO" id="GO:0006606">
    <property type="term" value="P:protein import into nucleus"/>
    <property type="evidence" value="ECO:0007669"/>
    <property type="project" value="TreeGrafter"/>
</dbReference>
<proteinExistence type="inferred from homology"/>
<dbReference type="GO" id="GO:0006406">
    <property type="term" value="P:mRNA export from nucleus"/>
    <property type="evidence" value="ECO:0007669"/>
    <property type="project" value="TreeGrafter"/>
</dbReference>
<dbReference type="Pfam" id="PF04121">
    <property type="entry name" value="Nup84_Nup100"/>
    <property type="match status" value="1"/>
</dbReference>
<evidence type="ECO:0000256" key="4">
    <source>
        <dbReference type="ARBA" id="ARBA00023010"/>
    </source>
</evidence>
<keyword evidence="5 7" id="KW-0906">Nuclear pore complex</keyword>
<feature type="region of interest" description="Disordered" evidence="8">
    <location>
        <begin position="222"/>
        <end position="248"/>
    </location>
</feature>
<dbReference type="PANTHER" id="PTHR13003">
    <property type="entry name" value="NUP107-RELATED"/>
    <property type="match status" value="1"/>
</dbReference>
<keyword evidence="2" id="KW-0509">mRNA transport</keyword>
<feature type="compositionally biased region" description="Acidic residues" evidence="8">
    <location>
        <begin position="225"/>
        <end position="234"/>
    </location>
</feature>
<organism evidence="9 10">
    <name type="scientific">Cylindrobasidium torrendii FP15055 ss-10</name>
    <dbReference type="NCBI Taxonomy" id="1314674"/>
    <lineage>
        <taxon>Eukaryota</taxon>
        <taxon>Fungi</taxon>
        <taxon>Dikarya</taxon>
        <taxon>Basidiomycota</taxon>
        <taxon>Agaricomycotina</taxon>
        <taxon>Agaricomycetes</taxon>
        <taxon>Agaricomycetidae</taxon>
        <taxon>Agaricales</taxon>
        <taxon>Marasmiineae</taxon>
        <taxon>Physalacriaceae</taxon>
        <taxon>Cylindrobasidium</taxon>
    </lineage>
</organism>
<keyword evidence="6 7" id="KW-0539">Nucleus</keyword>
<comment type="function">
    <text evidence="7">Functions as a component of the nuclear pore complex (NPC).</text>
</comment>
<name>A0A0D7BE48_9AGAR</name>
<accession>A0A0D7BE48</accession>
<dbReference type="Gene3D" id="1.20.190.50">
    <property type="match status" value="1"/>
</dbReference>
<keyword evidence="1 7" id="KW-0813">Transport</keyword>
<comment type="similarity">
    <text evidence="7">Belongs to the nucleoporin Nup84/Nup107 family.</text>
</comment>
<dbReference type="GO" id="GO:0031080">
    <property type="term" value="C:nuclear pore outer ring"/>
    <property type="evidence" value="ECO:0007669"/>
    <property type="project" value="TreeGrafter"/>
</dbReference>
<evidence type="ECO:0000256" key="6">
    <source>
        <dbReference type="ARBA" id="ARBA00023242"/>
    </source>
</evidence>
<reference evidence="9 10" key="1">
    <citation type="journal article" date="2015" name="Fungal Genet. Biol.">
        <title>Evolution of novel wood decay mechanisms in Agaricales revealed by the genome sequences of Fistulina hepatica and Cylindrobasidium torrendii.</title>
        <authorList>
            <person name="Floudas D."/>
            <person name="Held B.W."/>
            <person name="Riley R."/>
            <person name="Nagy L.G."/>
            <person name="Koehler G."/>
            <person name="Ransdell A.S."/>
            <person name="Younus H."/>
            <person name="Chow J."/>
            <person name="Chiniquy J."/>
            <person name="Lipzen A."/>
            <person name="Tritt A."/>
            <person name="Sun H."/>
            <person name="Haridas S."/>
            <person name="LaButti K."/>
            <person name="Ohm R.A."/>
            <person name="Kues U."/>
            <person name="Blanchette R.A."/>
            <person name="Grigoriev I.V."/>
            <person name="Minto R.E."/>
            <person name="Hibbett D.S."/>
        </authorList>
    </citation>
    <scope>NUCLEOTIDE SEQUENCE [LARGE SCALE GENOMIC DNA]</scope>
    <source>
        <strain evidence="9 10">FP15055 ss-10</strain>
    </source>
</reference>
<keyword evidence="4 7" id="KW-0811">Translocation</keyword>
<evidence type="ECO:0000313" key="9">
    <source>
        <dbReference type="EMBL" id="KIY68807.1"/>
    </source>
</evidence>
<dbReference type="PANTHER" id="PTHR13003:SF2">
    <property type="entry name" value="NUCLEAR PORE COMPLEX PROTEIN NUP107"/>
    <property type="match status" value="1"/>
</dbReference>
<evidence type="ECO:0000256" key="5">
    <source>
        <dbReference type="ARBA" id="ARBA00023132"/>
    </source>
</evidence>
<dbReference type="GO" id="GO:0031965">
    <property type="term" value="C:nuclear membrane"/>
    <property type="evidence" value="ECO:0007669"/>
    <property type="project" value="UniProtKB-SubCell"/>
</dbReference>
<keyword evidence="10" id="KW-1185">Reference proteome</keyword>
<dbReference type="STRING" id="1314674.A0A0D7BE48"/>
<keyword evidence="3" id="KW-0653">Protein transport</keyword>
<evidence type="ECO:0000256" key="3">
    <source>
        <dbReference type="ARBA" id="ARBA00022927"/>
    </source>
</evidence>
<evidence type="ECO:0000256" key="7">
    <source>
        <dbReference type="RuleBase" id="RU365072"/>
    </source>
</evidence>
<dbReference type="GO" id="GO:0000973">
    <property type="term" value="P:post-transcriptional tethering of RNA polymerase II gene DNA at nuclear periphery"/>
    <property type="evidence" value="ECO:0007669"/>
    <property type="project" value="TreeGrafter"/>
</dbReference>
<keyword evidence="7" id="KW-0472">Membrane</keyword>
<comment type="subunit">
    <text evidence="7">Part of the nuclear pore complex (NPC).</text>
</comment>
<comment type="subcellular location">
    <subcellularLocation>
        <location evidence="7">Nucleus</location>
        <location evidence="7">Nuclear pore complex</location>
    </subcellularLocation>
    <subcellularLocation>
        <location evidence="7">Nucleus membrane</location>
    </subcellularLocation>
</comment>
<evidence type="ECO:0000313" key="10">
    <source>
        <dbReference type="Proteomes" id="UP000054007"/>
    </source>
</evidence>
<dbReference type="OrthoDB" id="3098at2759"/>
<sequence length="742" mass="83680">MTTYKNYADALQRFQECSDDLDAILDPDNGFAPQLALICKDALDEEEAENEVDTQLEQDTWKLVQVLVGFRKTQLPPYVPVRTLHEYTPTSDLVDHIVRSSPFLSELIAIREWLQDTAPEPLHPEVTNGYWLFTKAAILHAKRTGASMGNLVKEMDPDALLRGSLAPDDENFEKNFCSNLFAYVRAGDLDSAYELCRKANQPWRAASIRGTKLFQWRDLSAGDSDLSDSDDGTPEPEREKGPRGTQSRRLWKAACVRGALSQNQPMHERVLFAALAPSPQTFGILNSACRTYADRIWATVCVVCEDKISSELAKLSNYWEGTLGNPVDSLTEAELEAEDEAWRQEKTELLNSLQHISVEDGPGPDHPYNAARLSLMVDNMSQVFDLFAEELQRTDINPSPAQFPFIRFYTHLALYLKLVELPVPPDAVQIILQAYLKVLEYSGLHDLIALYAAALGDNAVTRYATFLVGAENIDRRTALSQAQEHGLDVDRVAEEAATLTINGCLDAMPSPLDDDELPELGPPTELDELQLRLIRSIEWTTFSETTYRLAMEQFNAISRYFLAMGMPHPVELLLDDLPLDVVRLQDDEHIQHRDFFTLWRLFDNTTSALAELQPHAREQIKSFQDLLNETKEMTLRFLKADWMMPGEGEDTEDARAQEMDRIRRIYIPEFVMRLHTLLVASTAYVPDALAAAMQLVKVVADDRYGIYDAFSGRLPEYVEQVRGAVVASLEAGRADPFAVLQD</sequence>
<evidence type="ECO:0000256" key="8">
    <source>
        <dbReference type="SAM" id="MobiDB-lite"/>
    </source>
</evidence>